<sequence length="99" mass="11196">MAMGEFDTHTGMGIETHGRARDKALFYFFDMGVRHARAVKPWTTIHGCGTLTWAREKRRQLGTAVSYGRVPHTLKKHRHGIVAKHELKLQNSKHTGSTS</sequence>
<proteinExistence type="predicted"/>
<evidence type="ECO:0000313" key="2">
    <source>
        <dbReference type="Proteomes" id="UP000239757"/>
    </source>
</evidence>
<reference evidence="1 2" key="1">
    <citation type="submission" date="2015-01" db="EMBL/GenBank/DDBJ databases">
        <title>Genome of allotetraploid Gossypium barbadense reveals genomic plasticity and fiber elongation in cotton evolution.</title>
        <authorList>
            <person name="Chen X."/>
            <person name="Liu X."/>
            <person name="Zhao B."/>
            <person name="Zheng H."/>
            <person name="Hu Y."/>
            <person name="Lu G."/>
            <person name="Yang C."/>
            <person name="Chen J."/>
            <person name="Shan C."/>
            <person name="Zhang L."/>
            <person name="Zhou Y."/>
            <person name="Wang L."/>
            <person name="Guo W."/>
            <person name="Bai Y."/>
            <person name="Ruan J."/>
            <person name="Shangguan X."/>
            <person name="Mao Y."/>
            <person name="Jiang J."/>
            <person name="Zhu Y."/>
            <person name="Lei J."/>
            <person name="Kang H."/>
            <person name="Chen S."/>
            <person name="He X."/>
            <person name="Wang R."/>
            <person name="Wang Y."/>
            <person name="Chen J."/>
            <person name="Wang L."/>
            <person name="Yu S."/>
            <person name="Wang B."/>
            <person name="Wei J."/>
            <person name="Song S."/>
            <person name="Lu X."/>
            <person name="Gao Z."/>
            <person name="Gu W."/>
            <person name="Deng X."/>
            <person name="Ma D."/>
            <person name="Wang S."/>
            <person name="Liang W."/>
            <person name="Fang L."/>
            <person name="Cai C."/>
            <person name="Zhu X."/>
            <person name="Zhou B."/>
            <person name="Zhang Y."/>
            <person name="Chen Z."/>
            <person name="Xu S."/>
            <person name="Zhu R."/>
            <person name="Wang S."/>
            <person name="Zhang T."/>
            <person name="Zhao G."/>
        </authorList>
    </citation>
    <scope>NUCLEOTIDE SEQUENCE [LARGE SCALE GENOMIC DNA]</scope>
    <source>
        <strain evidence="2">cv. Xinhai21</strain>
        <tissue evidence="1">Leaf</tissue>
    </source>
</reference>
<dbReference type="AlphaFoldDB" id="A0A2P5YMC3"/>
<gene>
    <name evidence="1" type="ORF">GOBAR_AA03834</name>
</gene>
<dbReference type="Proteomes" id="UP000239757">
    <property type="component" value="Unassembled WGS sequence"/>
</dbReference>
<dbReference type="EMBL" id="KZ663001">
    <property type="protein sequence ID" value="PPS16736.1"/>
    <property type="molecule type" value="Genomic_DNA"/>
</dbReference>
<protein>
    <submittedName>
        <fullName evidence="1">Uncharacterized protein</fullName>
    </submittedName>
</protein>
<accession>A0A2P5YMC3</accession>
<organism evidence="1 2">
    <name type="scientific">Gossypium barbadense</name>
    <name type="common">Sea Island cotton</name>
    <name type="synonym">Hibiscus barbadensis</name>
    <dbReference type="NCBI Taxonomy" id="3634"/>
    <lineage>
        <taxon>Eukaryota</taxon>
        <taxon>Viridiplantae</taxon>
        <taxon>Streptophyta</taxon>
        <taxon>Embryophyta</taxon>
        <taxon>Tracheophyta</taxon>
        <taxon>Spermatophyta</taxon>
        <taxon>Magnoliopsida</taxon>
        <taxon>eudicotyledons</taxon>
        <taxon>Gunneridae</taxon>
        <taxon>Pentapetalae</taxon>
        <taxon>rosids</taxon>
        <taxon>malvids</taxon>
        <taxon>Malvales</taxon>
        <taxon>Malvaceae</taxon>
        <taxon>Malvoideae</taxon>
        <taxon>Gossypium</taxon>
    </lineage>
</organism>
<evidence type="ECO:0000313" key="1">
    <source>
        <dbReference type="EMBL" id="PPS16736.1"/>
    </source>
</evidence>
<name>A0A2P5YMC3_GOSBA</name>